<evidence type="ECO:0000256" key="3">
    <source>
        <dbReference type="ARBA" id="ARBA00022771"/>
    </source>
</evidence>
<feature type="compositionally biased region" description="Basic and acidic residues" evidence="6">
    <location>
        <begin position="1109"/>
        <end position="1132"/>
    </location>
</feature>
<feature type="domain" description="Zinc finger PHD-type" evidence="7">
    <location>
        <begin position="367"/>
        <end position="433"/>
    </location>
</feature>
<feature type="compositionally biased region" description="Polar residues" evidence="6">
    <location>
        <begin position="1229"/>
        <end position="1244"/>
    </location>
</feature>
<dbReference type="Proteomes" id="UP001358586">
    <property type="component" value="Chromosome 1"/>
</dbReference>
<keyword evidence="9" id="KW-1185">Reference proteome</keyword>
<dbReference type="PANTHER" id="PTHR46235">
    <property type="entry name" value="PHD FINGER-CONTAINING PROTEIN DDB_G0268158"/>
    <property type="match status" value="1"/>
</dbReference>
<keyword evidence="4" id="KW-0862">Zinc</keyword>
<organism evidence="8 9">
    <name type="scientific">Gossypium arboreum</name>
    <name type="common">Tree cotton</name>
    <name type="synonym">Gossypium nanking</name>
    <dbReference type="NCBI Taxonomy" id="29729"/>
    <lineage>
        <taxon>Eukaryota</taxon>
        <taxon>Viridiplantae</taxon>
        <taxon>Streptophyta</taxon>
        <taxon>Embryophyta</taxon>
        <taxon>Tracheophyta</taxon>
        <taxon>Spermatophyta</taxon>
        <taxon>Magnoliopsida</taxon>
        <taxon>eudicotyledons</taxon>
        <taxon>Gunneridae</taxon>
        <taxon>Pentapetalae</taxon>
        <taxon>rosids</taxon>
        <taxon>malvids</taxon>
        <taxon>Malvales</taxon>
        <taxon>Malvaceae</taxon>
        <taxon>Malvoideae</taxon>
        <taxon>Gossypium</taxon>
    </lineage>
</organism>
<feature type="region of interest" description="Disordered" evidence="6">
    <location>
        <begin position="522"/>
        <end position="617"/>
    </location>
</feature>
<evidence type="ECO:0000313" key="8">
    <source>
        <dbReference type="EMBL" id="KAK5844811.1"/>
    </source>
</evidence>
<dbReference type="Pfam" id="PF22908">
    <property type="entry name" value="PHD_NSD"/>
    <property type="match status" value="1"/>
</dbReference>
<evidence type="ECO:0000259" key="7">
    <source>
        <dbReference type="SMART" id="SM00249"/>
    </source>
</evidence>
<feature type="region of interest" description="Disordered" evidence="6">
    <location>
        <begin position="1021"/>
        <end position="1244"/>
    </location>
</feature>
<dbReference type="Pfam" id="PF26055">
    <property type="entry name" value="Mtase_EDM2"/>
    <property type="match status" value="1"/>
</dbReference>
<evidence type="ECO:0000256" key="5">
    <source>
        <dbReference type="ARBA" id="ARBA00023242"/>
    </source>
</evidence>
<feature type="region of interest" description="Disordered" evidence="6">
    <location>
        <begin position="277"/>
        <end position="296"/>
    </location>
</feature>
<dbReference type="InterPro" id="IPR001965">
    <property type="entry name" value="Znf_PHD"/>
</dbReference>
<dbReference type="CDD" id="cd15566">
    <property type="entry name" value="PHD3_NSD"/>
    <property type="match status" value="1"/>
</dbReference>
<dbReference type="Pfam" id="PF12047">
    <property type="entry name" value="DNMT1-RFD"/>
    <property type="match status" value="1"/>
</dbReference>
<evidence type="ECO:0000256" key="1">
    <source>
        <dbReference type="ARBA" id="ARBA00004123"/>
    </source>
</evidence>
<proteinExistence type="predicted"/>
<sequence length="1442" mass="161150">MVYVRCGHSALDSVRLLLSDGDHLSLEVWSHLKNKKRVLVLFLGVKGLVKESFQPDNMLTKSLYFFSQGEREVMAFSDDEEEEALIHSVSNYYFNDEKDEAVCFSQLPLQFGGKECLSCGSKKKIFLRGIADDGLLTICKHVTTWKFDLSNVGKPDISVLSKDIGWLKLQKPRKSFEPVIRSVLISVHCLHLISWNPDLSGKSLWDQLAKIFSLYEVKPSQNDLVDHMDLIAEAVKSDDSLAKSKFLHSFLEEKPKKRKLANENARATSISGFIVDDAVDGPELDDSNNDDDDNDDDEDDLYDSVCAFCDNGGSLICCDGRCMRSFHATEDDDSARESACESLGFTPNQVKALETLLCKNCEYNQHQCFACGKLGSSDKSSGAEVFRCSNATCGHFYHPHCVAKLLHKGDKVAAEEHAKRISSGEFFTCPTHKCCACQQGENKKVEELQFALCRRCPTSYHRKCLPREIAFDDIEEEGIITRAWDGLLVNRVLIYCLKHEIDEDLGTPIRGHIKFPFDESKKRKAPDVLTSHEKVGSKKKTLALEGTSQERTAMKAAKQSSSVVKADQTSKKSEKVTPRTNSLKKVKATGPSKKPLRQNSKSLPMDAGKSSAADGNKASLGGRLFALMNQESEQQIKPGRQDNLKGGLSKAAVVNSTATSKSSDMPSLDADSERRLLNLMKEAESSVTLEDIITKPKVLSTHGYSSRSVIDRTITLGKIEGLVEAVRMALAKLEDGCSIEDAQAVCEPEVLNQIFKWQNKLRVYLAPFLYGMRYSSFGRHFTKVDKLEEIVDRVHWYVQDGDTIVDFCCGANDFSLIMKRKLEETGKKCSFKNYDIFQAKNDFNFERRDWMSVQQKELPTGSQLIMGLNPPFGVKAALANKFIDKALDFNPKLLILIVPPETERLDKKKFLKYPYELVWEDNNLLSGKSFYLPGSIDANDKQMDQWNVMAPPLYLWSRSDFSAKNKSIAEKHGHVPREPASSNQEMNIDETRISDFELPLEDDGLRDDAAELKDHMQNHEIEECKKEKSVEVTPKECSPPQQNDEKNQSKETSSNKKRKHSEENDGRKTDKKRGGQTPRSETHDGIPHSSPFNVMGSSRSSVEGASSKLHSEENLVRKTDIKGGGRTPRSEMHSGIPHSSPSNVMGSSRSSVKGASPKLHSEENLGRKTDKMSGGRTPRSETHGGIPHSSPYNVMGSSRSSVEGASSKLHSEENLGRKTNKKSGRTPRSETYSGIPHSSPSNVMGSIRSSVECASRSPNQHRIRNMHSSQTPLQTSYGDTRTSVGDDMGRRYLMNYDPYSAGTHSHGYRPYPDEMNREFNLRSQVHLYGQEPGLFPRRNDLAGLNSLYGPTTPSYGQHNSATVNPSYRMNMSAMQRYAPRLDELNYTRMGGAGPEPPLMGNRNAFYDPRPPFMIDPRAPRPPYTLGFSPGPYHPYSHHNSAG</sequence>
<comment type="subcellular location">
    <subcellularLocation>
        <location evidence="1">Nucleus</location>
    </subcellularLocation>
</comment>
<gene>
    <name evidence="8" type="ORF">PVK06_000952</name>
</gene>
<feature type="compositionally biased region" description="Polar residues" evidence="6">
    <location>
        <begin position="1137"/>
        <end position="1153"/>
    </location>
</feature>
<evidence type="ECO:0000256" key="4">
    <source>
        <dbReference type="ARBA" id="ARBA00022833"/>
    </source>
</evidence>
<name>A0ABR0QZS6_GOSAR</name>
<dbReference type="PANTHER" id="PTHR46235:SF3">
    <property type="entry name" value="PHD FINGER-CONTAINING PROTEIN DDB_G0268158"/>
    <property type="match status" value="1"/>
</dbReference>
<dbReference type="InterPro" id="IPR022702">
    <property type="entry name" value="Cytosine_MeTrfase1_RFD"/>
</dbReference>
<feature type="compositionally biased region" description="Basic and acidic residues" evidence="6">
    <location>
        <begin position="568"/>
        <end position="577"/>
    </location>
</feature>
<feature type="compositionally biased region" description="Low complexity" evidence="6">
    <location>
        <begin position="1197"/>
        <end position="1207"/>
    </location>
</feature>
<dbReference type="InterPro" id="IPR055198">
    <property type="entry name" value="NSD_PHD"/>
</dbReference>
<feature type="compositionally biased region" description="Basic and acidic residues" evidence="6">
    <location>
        <begin position="1021"/>
        <end position="1034"/>
    </location>
</feature>
<evidence type="ECO:0000256" key="2">
    <source>
        <dbReference type="ARBA" id="ARBA00022723"/>
    </source>
</evidence>
<keyword evidence="2" id="KW-0479">Metal-binding</keyword>
<keyword evidence="5" id="KW-0539">Nucleus</keyword>
<evidence type="ECO:0000256" key="6">
    <source>
        <dbReference type="SAM" id="MobiDB-lite"/>
    </source>
</evidence>
<dbReference type="CDD" id="cd15565">
    <property type="entry name" value="PHD2_NSD"/>
    <property type="match status" value="1"/>
</dbReference>
<feature type="domain" description="Zinc finger PHD-type" evidence="7">
    <location>
        <begin position="434"/>
        <end position="500"/>
    </location>
</feature>
<dbReference type="InterPro" id="IPR058939">
    <property type="entry name" value="Mtase_EDM2"/>
</dbReference>
<protein>
    <recommendedName>
        <fullName evidence="7">Zinc finger PHD-type domain-containing protein</fullName>
    </recommendedName>
</protein>
<feature type="domain" description="Zinc finger PHD-type" evidence="7">
    <location>
        <begin position="305"/>
        <end position="362"/>
    </location>
</feature>
<dbReference type="SMART" id="SM00249">
    <property type="entry name" value="PHD"/>
    <property type="match status" value="3"/>
</dbReference>
<dbReference type="EMBL" id="JARKNE010000001">
    <property type="protein sequence ID" value="KAK5844811.1"/>
    <property type="molecule type" value="Genomic_DNA"/>
</dbReference>
<keyword evidence="3" id="KW-0863">Zinc-finger</keyword>
<dbReference type="InterPro" id="IPR013083">
    <property type="entry name" value="Znf_RING/FYVE/PHD"/>
</dbReference>
<feature type="compositionally biased region" description="Low complexity" evidence="6">
    <location>
        <begin position="1097"/>
        <end position="1107"/>
    </location>
</feature>
<reference evidence="8 9" key="1">
    <citation type="submission" date="2023-03" db="EMBL/GenBank/DDBJ databases">
        <title>WGS of Gossypium arboreum.</title>
        <authorList>
            <person name="Yu D."/>
        </authorList>
    </citation>
    <scope>NUCLEOTIDE SEQUENCE [LARGE SCALE GENOMIC DNA]</scope>
    <source>
        <tissue evidence="8">Leaf</tissue>
    </source>
</reference>
<dbReference type="Gene3D" id="3.30.40.10">
    <property type="entry name" value="Zinc/RING finger domain, C3HC4 (zinc finger)"/>
    <property type="match status" value="2"/>
</dbReference>
<accession>A0ABR0QZS6</accession>
<feature type="compositionally biased region" description="Basic and acidic residues" evidence="6">
    <location>
        <begin position="1159"/>
        <end position="1182"/>
    </location>
</feature>
<evidence type="ECO:0000313" key="9">
    <source>
        <dbReference type="Proteomes" id="UP001358586"/>
    </source>
</evidence>
<comment type="caution">
    <text evidence="8">The sequence shown here is derived from an EMBL/GenBank/DDBJ whole genome shotgun (WGS) entry which is preliminary data.</text>
</comment>